<gene>
    <name evidence="2" type="ORF">LZC95_12810</name>
</gene>
<protein>
    <submittedName>
        <fullName evidence="2">DUF1109 domain-containing protein</fullName>
    </submittedName>
</protein>
<keyword evidence="1" id="KW-1133">Transmembrane helix</keyword>
<keyword evidence="3" id="KW-1185">Reference proteome</keyword>
<proteinExistence type="predicted"/>
<dbReference type="EMBL" id="CP089982">
    <property type="protein sequence ID" value="WXA97711.1"/>
    <property type="molecule type" value="Genomic_DNA"/>
</dbReference>
<feature type="transmembrane region" description="Helical" evidence="1">
    <location>
        <begin position="195"/>
        <end position="214"/>
    </location>
</feature>
<accession>A0ABZ2KGB0</accession>
<sequence length="220" mass="23262">MMPSSPKPSADLRARILEAARQEPAPDRARVTQTTRALVVLAIVSALTVFFAMGGFRLGGRPLGYVVTTGIGWGIVAAFATHLAFSRRKSMLGPTRQALVAAALLIAPILLAWAALWTVSWPEVTVFDSTWSNYLSCFTLTSVFGILPLIALTIARRGSDPVHPRSTGAALGAAMGAWAGTLIDLHCRCASIPHIAFSHVLPTIMLAVLGALVGPRILGL</sequence>
<evidence type="ECO:0000256" key="1">
    <source>
        <dbReference type="SAM" id="Phobius"/>
    </source>
</evidence>
<feature type="transmembrane region" description="Helical" evidence="1">
    <location>
        <begin position="62"/>
        <end position="86"/>
    </location>
</feature>
<dbReference type="Pfam" id="PF06532">
    <property type="entry name" value="NrsF"/>
    <property type="match status" value="1"/>
</dbReference>
<name>A0ABZ2KGB0_9BACT</name>
<feature type="transmembrane region" description="Helical" evidence="1">
    <location>
        <begin position="131"/>
        <end position="154"/>
    </location>
</feature>
<keyword evidence="1" id="KW-0472">Membrane</keyword>
<reference evidence="2 3" key="1">
    <citation type="submission" date="2021-12" db="EMBL/GenBank/DDBJ databases">
        <title>Discovery of the Pendulisporaceae a myxobacterial family with distinct sporulation behavior and unique specialized metabolism.</title>
        <authorList>
            <person name="Garcia R."/>
            <person name="Popoff A."/>
            <person name="Bader C.D."/>
            <person name="Loehr J."/>
            <person name="Walesch S."/>
            <person name="Walt C."/>
            <person name="Boldt J."/>
            <person name="Bunk B."/>
            <person name="Haeckl F.J.F.P.J."/>
            <person name="Gunesch A.P."/>
            <person name="Birkelbach J."/>
            <person name="Nuebel U."/>
            <person name="Pietschmann T."/>
            <person name="Bach T."/>
            <person name="Mueller R."/>
        </authorList>
    </citation>
    <scope>NUCLEOTIDE SEQUENCE [LARGE SCALE GENOMIC DNA]</scope>
    <source>
        <strain evidence="2 3">MSr12523</strain>
    </source>
</reference>
<evidence type="ECO:0000313" key="3">
    <source>
        <dbReference type="Proteomes" id="UP001379533"/>
    </source>
</evidence>
<dbReference type="RefSeq" id="WP_394848329.1">
    <property type="nucleotide sequence ID" value="NZ_CP089982.1"/>
</dbReference>
<keyword evidence="1" id="KW-0812">Transmembrane</keyword>
<feature type="transmembrane region" description="Helical" evidence="1">
    <location>
        <begin position="37"/>
        <end position="56"/>
    </location>
</feature>
<dbReference type="Proteomes" id="UP001379533">
    <property type="component" value="Chromosome"/>
</dbReference>
<organism evidence="2 3">
    <name type="scientific">Pendulispora brunnea</name>
    <dbReference type="NCBI Taxonomy" id="2905690"/>
    <lineage>
        <taxon>Bacteria</taxon>
        <taxon>Pseudomonadati</taxon>
        <taxon>Myxococcota</taxon>
        <taxon>Myxococcia</taxon>
        <taxon>Myxococcales</taxon>
        <taxon>Sorangiineae</taxon>
        <taxon>Pendulisporaceae</taxon>
        <taxon>Pendulispora</taxon>
    </lineage>
</organism>
<dbReference type="InterPro" id="IPR009495">
    <property type="entry name" value="NrsF"/>
</dbReference>
<feature type="transmembrane region" description="Helical" evidence="1">
    <location>
        <begin position="98"/>
        <end position="119"/>
    </location>
</feature>
<evidence type="ECO:0000313" key="2">
    <source>
        <dbReference type="EMBL" id="WXA97711.1"/>
    </source>
</evidence>